<proteinExistence type="predicted"/>
<accession>A0A0Q3QL36</accession>
<gene>
    <name evidence="1" type="ORF">AAES_165118</name>
</gene>
<dbReference type="EMBL" id="LMAW01003145">
    <property type="protein sequence ID" value="KQK73761.1"/>
    <property type="molecule type" value="Genomic_DNA"/>
</dbReference>
<protein>
    <submittedName>
        <fullName evidence="1">Uncharacterized protein</fullName>
    </submittedName>
</protein>
<evidence type="ECO:0000313" key="1">
    <source>
        <dbReference type="EMBL" id="KQK73761.1"/>
    </source>
</evidence>
<reference evidence="1 2" key="1">
    <citation type="submission" date="2015-10" db="EMBL/GenBank/DDBJ databases">
        <authorList>
            <person name="Gilbert D.G."/>
        </authorList>
    </citation>
    <scope>NUCLEOTIDE SEQUENCE [LARGE SCALE GENOMIC DNA]</scope>
    <source>
        <strain evidence="1">FVVF132</strain>
    </source>
</reference>
<sequence>MLLYKSWRFRNLDALRRLERKLESKCLHWPSSITWSVVKLHDTFIIQSWNLEKKQSPEKIKRYDERSQLREVRKITTILRDDDMPGQRGKVLEFGC</sequence>
<dbReference type="Proteomes" id="UP000051836">
    <property type="component" value="Unassembled WGS sequence"/>
</dbReference>
<keyword evidence="2" id="KW-1185">Reference proteome</keyword>
<dbReference type="AlphaFoldDB" id="A0A0Q3QL36"/>
<organism evidence="1 2">
    <name type="scientific">Amazona aestiva</name>
    <name type="common">Blue-fronted Amazon parrot</name>
    <dbReference type="NCBI Taxonomy" id="12930"/>
    <lineage>
        <taxon>Eukaryota</taxon>
        <taxon>Metazoa</taxon>
        <taxon>Chordata</taxon>
        <taxon>Craniata</taxon>
        <taxon>Vertebrata</taxon>
        <taxon>Euteleostomi</taxon>
        <taxon>Archelosauria</taxon>
        <taxon>Archosauria</taxon>
        <taxon>Dinosauria</taxon>
        <taxon>Saurischia</taxon>
        <taxon>Theropoda</taxon>
        <taxon>Coelurosauria</taxon>
        <taxon>Aves</taxon>
        <taxon>Neognathae</taxon>
        <taxon>Neoaves</taxon>
        <taxon>Telluraves</taxon>
        <taxon>Australaves</taxon>
        <taxon>Psittaciformes</taxon>
        <taxon>Psittacidae</taxon>
        <taxon>Amazona</taxon>
    </lineage>
</organism>
<comment type="caution">
    <text evidence="1">The sequence shown here is derived from an EMBL/GenBank/DDBJ whole genome shotgun (WGS) entry which is preliminary data.</text>
</comment>
<name>A0A0Q3QL36_AMAAE</name>
<evidence type="ECO:0000313" key="2">
    <source>
        <dbReference type="Proteomes" id="UP000051836"/>
    </source>
</evidence>